<proteinExistence type="predicted"/>
<dbReference type="InterPro" id="IPR005299">
    <property type="entry name" value="MeTrfase_7"/>
</dbReference>
<dbReference type="PANTHER" id="PTHR31009">
    <property type="entry name" value="S-ADENOSYL-L-METHIONINE:CARBOXYL METHYLTRANSFERASE FAMILY PROTEIN"/>
    <property type="match status" value="1"/>
</dbReference>
<organism evidence="2 3">
    <name type="scientific">Protea cynaroides</name>
    <dbReference type="NCBI Taxonomy" id="273540"/>
    <lineage>
        <taxon>Eukaryota</taxon>
        <taxon>Viridiplantae</taxon>
        <taxon>Streptophyta</taxon>
        <taxon>Embryophyta</taxon>
        <taxon>Tracheophyta</taxon>
        <taxon>Spermatophyta</taxon>
        <taxon>Magnoliopsida</taxon>
        <taxon>Proteales</taxon>
        <taxon>Proteaceae</taxon>
        <taxon>Protea</taxon>
    </lineage>
</organism>
<dbReference type="SUPFAM" id="SSF53335">
    <property type="entry name" value="S-adenosyl-L-methionine-dependent methyltransferases"/>
    <property type="match status" value="2"/>
</dbReference>
<dbReference type="Gene3D" id="3.40.50.150">
    <property type="entry name" value="Vaccinia Virus protein VP39"/>
    <property type="match status" value="3"/>
</dbReference>
<evidence type="ECO:0000313" key="2">
    <source>
        <dbReference type="EMBL" id="KAJ4976376.1"/>
    </source>
</evidence>
<evidence type="ECO:0000256" key="1">
    <source>
        <dbReference type="SAM" id="SignalP"/>
    </source>
</evidence>
<keyword evidence="3" id="KW-1185">Reference proteome</keyword>
<reference evidence="2" key="1">
    <citation type="journal article" date="2023" name="Plant J.">
        <title>The genome of the king protea, Protea cynaroides.</title>
        <authorList>
            <person name="Chang J."/>
            <person name="Duong T.A."/>
            <person name="Schoeman C."/>
            <person name="Ma X."/>
            <person name="Roodt D."/>
            <person name="Barker N."/>
            <person name="Li Z."/>
            <person name="Van de Peer Y."/>
            <person name="Mizrachi E."/>
        </authorList>
    </citation>
    <scope>NUCLEOTIDE SEQUENCE</scope>
    <source>
        <tissue evidence="2">Young leaves</tissue>
    </source>
</reference>
<evidence type="ECO:0000313" key="3">
    <source>
        <dbReference type="Proteomes" id="UP001141806"/>
    </source>
</evidence>
<sequence length="707" mass="78697">MLITLAISILHSLTGKIVLLTLRHTINPTHMNLSNHCKEIILHMNHPIRPTRIPISNLILVLRTAAFQLLHHTIPLTPKVLMLPTHQVVPPVSGYPSAAHYTRSIGNESNNTEPAPISAQTFHYDSNYQPSPENVAEAHKATRKAIVSGKKFTLNSSSYGFQSSRLHIKVKQTRSLLHLLERTLDRVQLQSPETPFAVADLGCSCGGNTIYIVDVIIKHISKRYETNGYDPPEFSAFFSDLPSNDFNTLFQLLPPLAINGAAWRNASPLTATALTSLPVPEIVMDKRSQAYNKGRVFIHGAGESTVNAYKKQFQTDLEGFLRSRSHEMKKGGSKFLVWLGRTSVDPFDQGGACLLFGTHFQDSWDDLVQEGLVESEKRDSFNMPVYAPSLQDFKEVVEVDGSFAINKLEVLGGGRTLVVSQPDDEAEAKHAQSMLHLLESTLVRVQQQPPDSPFAVADLGCSCGGNTIYIIDFIIKHISKCYEANGYDLSKFSAFFSDLPFNDFNTLFQLLPPLAINRTSMEECLAADGHRSYFSAGVPGSFFRPDPSMCSTLLSLCTGSLRFHRVPEMVMDERSAAYNKGRVFIHNAGESTVNAYKKQFQADLARFPRLRSHGMKKAEPCTGFGLAFLVVRGGGDAMEQSIFKGSIVVKARDKWEVQFIYFLFLDFDMQSIEILLKHNRISIDMICDSHISISRDLTTSSIQPTFS</sequence>
<keyword evidence="1" id="KW-0732">Signal</keyword>
<name>A0A9Q0KTE8_9MAGN</name>
<comment type="caution">
    <text evidence="2">The sequence shown here is derived from an EMBL/GenBank/DDBJ whole genome shotgun (WGS) entry which is preliminary data.</text>
</comment>
<feature type="signal peptide" evidence="1">
    <location>
        <begin position="1"/>
        <end position="15"/>
    </location>
</feature>
<dbReference type="GO" id="GO:0008168">
    <property type="term" value="F:methyltransferase activity"/>
    <property type="evidence" value="ECO:0007669"/>
    <property type="project" value="InterPro"/>
</dbReference>
<dbReference type="Proteomes" id="UP001141806">
    <property type="component" value="Unassembled WGS sequence"/>
</dbReference>
<dbReference type="AlphaFoldDB" id="A0A9Q0KTE8"/>
<dbReference type="OrthoDB" id="1523883at2759"/>
<protein>
    <submittedName>
        <fullName evidence="2">Uncharacterized protein</fullName>
    </submittedName>
</protein>
<dbReference type="Pfam" id="PF03492">
    <property type="entry name" value="Methyltransf_7"/>
    <property type="match status" value="3"/>
</dbReference>
<dbReference type="InterPro" id="IPR029063">
    <property type="entry name" value="SAM-dependent_MTases_sf"/>
</dbReference>
<gene>
    <name evidence="2" type="ORF">NE237_001482</name>
</gene>
<accession>A0A9Q0KTE8</accession>
<feature type="chain" id="PRO_5040309134" evidence="1">
    <location>
        <begin position="16"/>
        <end position="707"/>
    </location>
</feature>
<dbReference type="EMBL" id="JAMYWD010000003">
    <property type="protein sequence ID" value="KAJ4976376.1"/>
    <property type="molecule type" value="Genomic_DNA"/>
</dbReference>